<feature type="transmembrane region" description="Helical" evidence="6">
    <location>
        <begin position="203"/>
        <end position="224"/>
    </location>
</feature>
<name>A0A3A1UY99_9BACL</name>
<dbReference type="NCBIfam" id="TIGR02872">
    <property type="entry name" value="spore_ytvI"/>
    <property type="match status" value="1"/>
</dbReference>
<dbReference type="AlphaFoldDB" id="A0A3A1UY99"/>
<dbReference type="InterPro" id="IPR002549">
    <property type="entry name" value="AI-2E-like"/>
</dbReference>
<dbReference type="OrthoDB" id="9774361at2"/>
<evidence type="ECO:0000313" key="8">
    <source>
        <dbReference type="Proteomes" id="UP000266482"/>
    </source>
</evidence>
<sequence length="344" mass="37654">MSVRTIVMIAVGLLLIYLLFTVGAPFLLALIVAIFLEPLNGFLMKRLRVNRLVAAVISCTLFTVIFIGLIVLLGIKIIAELIAFLQKVPQYFENANSFVDQLLVDARGLYQNLPPDAVETLEGYLLKLTGTITTMVGKLSSSVVAFASTLPGVFIFLIVFFVAVYMFSFSLNTMKASFLSLFDESSRDQVDQMLNNLRKSIFGFLRSQLILSALTYVISLIGLLVLDIKFAMAIALLIVVVDILPILGTGSVLVPWASYLILTGDLYTGIGLLVLFLFITVFRRIIEPKILGDSVGIGALSALISLYVGFKLVGVIGVFIGPLIVIIYMAARQAGLFQHKIKLQ</sequence>
<feature type="transmembrane region" description="Helical" evidence="6">
    <location>
        <begin position="52"/>
        <end position="79"/>
    </location>
</feature>
<dbReference type="PANTHER" id="PTHR21716:SF68">
    <property type="entry name" value="TRANSPORT PROTEIN YTVI-RELATED"/>
    <property type="match status" value="1"/>
</dbReference>
<comment type="subcellular location">
    <subcellularLocation>
        <location evidence="1">Membrane</location>
        <topology evidence="1">Multi-pass membrane protein</topology>
    </subcellularLocation>
</comment>
<keyword evidence="4 6" id="KW-1133">Transmembrane helix</keyword>
<protein>
    <submittedName>
        <fullName evidence="7">Sporulation integral membrane protein YtvI</fullName>
    </submittedName>
</protein>
<keyword evidence="3 6" id="KW-0812">Transmembrane</keyword>
<evidence type="ECO:0000256" key="5">
    <source>
        <dbReference type="ARBA" id="ARBA00023136"/>
    </source>
</evidence>
<comment type="similarity">
    <text evidence="2">Belongs to the autoinducer-2 exporter (AI-2E) (TC 2.A.86) family.</text>
</comment>
<dbReference type="GO" id="GO:0055085">
    <property type="term" value="P:transmembrane transport"/>
    <property type="evidence" value="ECO:0007669"/>
    <property type="project" value="TreeGrafter"/>
</dbReference>
<keyword evidence="8" id="KW-1185">Reference proteome</keyword>
<evidence type="ECO:0000256" key="3">
    <source>
        <dbReference type="ARBA" id="ARBA00022692"/>
    </source>
</evidence>
<evidence type="ECO:0000313" key="7">
    <source>
        <dbReference type="EMBL" id="RIX52431.1"/>
    </source>
</evidence>
<keyword evidence="5 6" id="KW-0472">Membrane</keyword>
<proteinExistence type="inferred from homology"/>
<organism evidence="7 8">
    <name type="scientific">Paenibacillus nanensis</name>
    <dbReference type="NCBI Taxonomy" id="393251"/>
    <lineage>
        <taxon>Bacteria</taxon>
        <taxon>Bacillati</taxon>
        <taxon>Bacillota</taxon>
        <taxon>Bacilli</taxon>
        <taxon>Bacillales</taxon>
        <taxon>Paenibacillaceae</taxon>
        <taxon>Paenibacillus</taxon>
    </lineage>
</organism>
<feature type="transmembrane region" description="Helical" evidence="6">
    <location>
        <begin position="230"/>
        <end position="254"/>
    </location>
</feature>
<comment type="caution">
    <text evidence="7">The sequence shown here is derived from an EMBL/GenBank/DDBJ whole genome shotgun (WGS) entry which is preliminary data.</text>
</comment>
<dbReference type="GO" id="GO:0016020">
    <property type="term" value="C:membrane"/>
    <property type="evidence" value="ECO:0007669"/>
    <property type="project" value="UniProtKB-SubCell"/>
</dbReference>
<feature type="transmembrane region" description="Helical" evidence="6">
    <location>
        <begin position="6"/>
        <end position="36"/>
    </location>
</feature>
<dbReference type="PANTHER" id="PTHR21716">
    <property type="entry name" value="TRANSMEMBRANE PROTEIN"/>
    <property type="match status" value="1"/>
</dbReference>
<dbReference type="EMBL" id="QXQA01000007">
    <property type="protein sequence ID" value="RIX52431.1"/>
    <property type="molecule type" value="Genomic_DNA"/>
</dbReference>
<feature type="transmembrane region" description="Helical" evidence="6">
    <location>
        <begin position="266"/>
        <end position="286"/>
    </location>
</feature>
<evidence type="ECO:0000256" key="4">
    <source>
        <dbReference type="ARBA" id="ARBA00022989"/>
    </source>
</evidence>
<dbReference type="InterPro" id="IPR014227">
    <property type="entry name" value="YtvI-like"/>
</dbReference>
<dbReference type="Pfam" id="PF01594">
    <property type="entry name" value="AI-2E_transport"/>
    <property type="match status" value="1"/>
</dbReference>
<dbReference type="Proteomes" id="UP000266482">
    <property type="component" value="Unassembled WGS sequence"/>
</dbReference>
<evidence type="ECO:0000256" key="2">
    <source>
        <dbReference type="ARBA" id="ARBA00009773"/>
    </source>
</evidence>
<dbReference type="RefSeq" id="WP_119600157.1">
    <property type="nucleotide sequence ID" value="NZ_QXQA01000007.1"/>
</dbReference>
<reference evidence="7 8" key="1">
    <citation type="submission" date="2018-09" db="EMBL/GenBank/DDBJ databases">
        <title>Paenibacillus aracenensis nov. sp. isolated from a cave in southern Spain.</title>
        <authorList>
            <person name="Jurado V."/>
            <person name="Gutierrez-Patricio S."/>
            <person name="Gonzalez-Pimentel J.L."/>
            <person name="Miller A.Z."/>
            <person name="Laiz L."/>
            <person name="Saiz-Jimenez C."/>
        </authorList>
    </citation>
    <scope>NUCLEOTIDE SEQUENCE [LARGE SCALE GENOMIC DNA]</scope>
    <source>
        <strain evidence="7 8">DSM 22867</strain>
    </source>
</reference>
<evidence type="ECO:0000256" key="6">
    <source>
        <dbReference type="SAM" id="Phobius"/>
    </source>
</evidence>
<evidence type="ECO:0000256" key="1">
    <source>
        <dbReference type="ARBA" id="ARBA00004141"/>
    </source>
</evidence>
<feature type="transmembrane region" description="Helical" evidence="6">
    <location>
        <begin position="306"/>
        <end position="331"/>
    </location>
</feature>
<feature type="transmembrane region" description="Helical" evidence="6">
    <location>
        <begin position="143"/>
        <end position="167"/>
    </location>
</feature>
<accession>A0A3A1UY99</accession>
<gene>
    <name evidence="7" type="primary">ytvI</name>
    <name evidence="7" type="ORF">D3P08_13225</name>
</gene>